<dbReference type="Proteomes" id="UP001596266">
    <property type="component" value="Unassembled WGS sequence"/>
</dbReference>
<evidence type="ECO:0000259" key="1">
    <source>
        <dbReference type="Pfam" id="PF01037"/>
    </source>
</evidence>
<sequence length="77" mass="8087">MVKGYILVQTEVGRSGVISRALRSVPGVVVCDDVTGPYDVIVQAECESMDALGQLVVQGIQSVPGITRTVTCPVVNL</sequence>
<evidence type="ECO:0000313" key="3">
    <source>
        <dbReference type="Proteomes" id="UP001596266"/>
    </source>
</evidence>
<accession>A0ABW1WXZ0</accession>
<gene>
    <name evidence="2" type="ORF">ACFP57_03055</name>
</gene>
<dbReference type="SUPFAM" id="SSF54909">
    <property type="entry name" value="Dimeric alpha+beta barrel"/>
    <property type="match status" value="1"/>
</dbReference>
<dbReference type="RefSeq" id="WP_343885953.1">
    <property type="nucleotide sequence ID" value="NZ_BAAAKI010000012.1"/>
</dbReference>
<proteinExistence type="predicted"/>
<reference evidence="3" key="1">
    <citation type="journal article" date="2019" name="Int. J. Syst. Evol. Microbiol.">
        <title>The Global Catalogue of Microorganisms (GCM) 10K type strain sequencing project: providing services to taxonomists for standard genome sequencing and annotation.</title>
        <authorList>
            <consortium name="The Broad Institute Genomics Platform"/>
            <consortium name="The Broad Institute Genome Sequencing Center for Infectious Disease"/>
            <person name="Wu L."/>
            <person name="Ma J."/>
        </authorList>
    </citation>
    <scope>NUCLEOTIDE SEQUENCE [LARGE SCALE GENOMIC DNA]</scope>
    <source>
        <strain evidence="3">CGMCC 1.15277</strain>
    </source>
</reference>
<dbReference type="InterPro" id="IPR011008">
    <property type="entry name" value="Dimeric_a/b-barrel"/>
</dbReference>
<evidence type="ECO:0000313" key="2">
    <source>
        <dbReference type="EMBL" id="MFC6395975.1"/>
    </source>
</evidence>
<comment type="caution">
    <text evidence="2">The sequence shown here is derived from an EMBL/GenBank/DDBJ whole genome shotgun (WGS) entry which is preliminary data.</text>
</comment>
<protein>
    <submittedName>
        <fullName evidence="2">Lrp/AsnC ligand binding domain-containing protein</fullName>
    </submittedName>
</protein>
<dbReference type="EMBL" id="JBHSUA010000008">
    <property type="protein sequence ID" value="MFC6395975.1"/>
    <property type="molecule type" value="Genomic_DNA"/>
</dbReference>
<keyword evidence="3" id="KW-1185">Reference proteome</keyword>
<feature type="domain" description="Transcription regulator AsnC/Lrp ligand binding" evidence="1">
    <location>
        <begin position="6"/>
        <end position="75"/>
    </location>
</feature>
<name>A0ABW1WXZ0_9ACTN</name>
<dbReference type="Pfam" id="PF01037">
    <property type="entry name" value="AsnC_trans_reg"/>
    <property type="match status" value="1"/>
</dbReference>
<dbReference type="Gene3D" id="3.30.70.920">
    <property type="match status" value="1"/>
</dbReference>
<dbReference type="InterPro" id="IPR019887">
    <property type="entry name" value="Tscrpt_reg_AsnC/Lrp_C"/>
</dbReference>
<organism evidence="2 3">
    <name type="scientific">Luteococcus sanguinis</name>
    <dbReference type="NCBI Taxonomy" id="174038"/>
    <lineage>
        <taxon>Bacteria</taxon>
        <taxon>Bacillati</taxon>
        <taxon>Actinomycetota</taxon>
        <taxon>Actinomycetes</taxon>
        <taxon>Propionibacteriales</taxon>
        <taxon>Propionibacteriaceae</taxon>
        <taxon>Luteococcus</taxon>
    </lineage>
</organism>